<dbReference type="PANTHER" id="PTHR13285">
    <property type="entry name" value="ACYLTRANSFERASE"/>
    <property type="match status" value="1"/>
</dbReference>
<evidence type="ECO:0000256" key="1">
    <source>
        <dbReference type="ARBA" id="ARBA00004651"/>
    </source>
</evidence>
<feature type="transmembrane region" description="Helical" evidence="8">
    <location>
        <begin position="267"/>
        <end position="288"/>
    </location>
</feature>
<comment type="similarity">
    <text evidence="2 7">Belongs to the membrane-bound acyltransferase family.</text>
</comment>
<organism evidence="9 10">
    <name type="scientific">Catonella massiliensis</name>
    <dbReference type="NCBI Taxonomy" id="2799636"/>
    <lineage>
        <taxon>Bacteria</taxon>
        <taxon>Bacillati</taxon>
        <taxon>Bacillota</taxon>
        <taxon>Clostridia</taxon>
        <taxon>Lachnospirales</taxon>
        <taxon>Lachnospiraceae</taxon>
        <taxon>Catonella</taxon>
    </lineage>
</organism>
<accession>A0ABS1IXQ3</accession>
<protein>
    <submittedName>
        <fullName evidence="9">MBOAT family protein</fullName>
    </submittedName>
</protein>
<evidence type="ECO:0000313" key="10">
    <source>
        <dbReference type="Proteomes" id="UP000604730"/>
    </source>
</evidence>
<dbReference type="InterPro" id="IPR028362">
    <property type="entry name" value="AlgI"/>
</dbReference>
<keyword evidence="4 8" id="KW-0812">Transmembrane</keyword>
<proteinExistence type="inferred from homology"/>
<keyword evidence="6 7" id="KW-0472">Membrane</keyword>
<feature type="transmembrane region" description="Helical" evidence="8">
    <location>
        <begin position="379"/>
        <end position="398"/>
    </location>
</feature>
<reference evidence="9 10" key="1">
    <citation type="submission" date="2021-01" db="EMBL/GenBank/DDBJ databases">
        <title>Isolation and description of Catonella massiliensis sp. nov., a novel Catonella species, isolated from a stable periodontitis subject.</title>
        <authorList>
            <person name="Antezack A."/>
            <person name="Boxberger M."/>
            <person name="La Scola B."/>
            <person name="Monnet-Corti V."/>
        </authorList>
    </citation>
    <scope>NUCLEOTIDE SEQUENCE [LARGE SCALE GENOMIC DNA]</scope>
    <source>
        <strain evidence="9 10">Marseille-Q4567</strain>
    </source>
</reference>
<comment type="subcellular location">
    <subcellularLocation>
        <location evidence="1">Cell membrane</location>
        <topology evidence="1">Multi-pass membrane protein</topology>
    </subcellularLocation>
</comment>
<keyword evidence="5 8" id="KW-1133">Transmembrane helix</keyword>
<sequence>MIFLNPFFWMAMLAILPIYYKVKSINTKNVILVLFSIIWYVRYAEWSALYLLATIVTTWIYGYLYEKYQDSKSAHVFAWFIGIGVNLGILLVLKYNGLILAKGLNFWVPMGLSFYTFQALGYCIDIRNGNCEREKNIWNHILFLCFIPQMVTGPISRKNQLGGEFLKEKSFDYERVIASLYRMTWGFFKKIVVANNLAVLVSAIYSDYENVSGALLTINAMLFVVQLYCDFAGCMDIAIGAAGLFGIEVVENFNKPFTAKNVSELWRRWHITLGTWVKDYVFYPILLWMNRKTSKKFVEKIGKKSFKKLSTYIALVILWSIVGLWHGADLKYWIGNGMLYACTIILGEILTPVFIKIIAILKINTESKPYEYFQRTRTFLIFCIGNMFLNLDSTTTTVKVLGRMVTNFATNISNHAFFSSLLGNEKLKVLIGIMCMVVFLVISAFDVKLGEKLRKRNMAVRWLNYAVVIIIIFASFILQNGGYGDSINFIYMQF</sequence>
<keyword evidence="10" id="KW-1185">Reference proteome</keyword>
<feature type="transmembrane region" description="Helical" evidence="8">
    <location>
        <begin position="6"/>
        <end position="22"/>
    </location>
</feature>
<keyword evidence="7" id="KW-0012">Acyltransferase</keyword>
<feature type="transmembrane region" description="Helical" evidence="8">
    <location>
        <begin position="429"/>
        <end position="447"/>
    </location>
</feature>
<feature type="transmembrane region" description="Helical" evidence="8">
    <location>
        <begin position="106"/>
        <end position="125"/>
    </location>
</feature>
<feature type="transmembrane region" description="Helical" evidence="8">
    <location>
        <begin position="459"/>
        <end position="478"/>
    </location>
</feature>
<dbReference type="Pfam" id="PF03062">
    <property type="entry name" value="MBOAT"/>
    <property type="match status" value="1"/>
</dbReference>
<dbReference type="InterPro" id="IPR004299">
    <property type="entry name" value="MBOAT_fam"/>
</dbReference>
<evidence type="ECO:0000313" key="9">
    <source>
        <dbReference type="EMBL" id="MBK5896612.1"/>
    </source>
</evidence>
<feature type="transmembrane region" description="Helical" evidence="8">
    <location>
        <begin position="309"/>
        <end position="326"/>
    </location>
</feature>
<evidence type="ECO:0000256" key="2">
    <source>
        <dbReference type="ARBA" id="ARBA00010323"/>
    </source>
</evidence>
<feature type="transmembrane region" description="Helical" evidence="8">
    <location>
        <begin position="338"/>
        <end position="359"/>
    </location>
</feature>
<dbReference type="RefSeq" id="WP_208428173.1">
    <property type="nucleotide sequence ID" value="NZ_JAEPRJ010000001.1"/>
</dbReference>
<evidence type="ECO:0000256" key="7">
    <source>
        <dbReference type="PIRNR" id="PIRNR016636"/>
    </source>
</evidence>
<dbReference type="PIRSF" id="PIRSF016636">
    <property type="entry name" value="AlgI_DltB"/>
    <property type="match status" value="1"/>
</dbReference>
<feature type="transmembrane region" description="Helical" evidence="8">
    <location>
        <begin position="48"/>
        <end position="64"/>
    </location>
</feature>
<comment type="caution">
    <text evidence="9">The sequence shown here is derived from an EMBL/GenBank/DDBJ whole genome shotgun (WGS) entry which is preliminary data.</text>
</comment>
<keyword evidence="3 7" id="KW-1003">Cell membrane</keyword>
<evidence type="ECO:0000256" key="4">
    <source>
        <dbReference type="ARBA" id="ARBA00022692"/>
    </source>
</evidence>
<dbReference type="PANTHER" id="PTHR13285:SF18">
    <property type="entry name" value="PROTEIN-CYSTEINE N-PALMITOYLTRANSFERASE RASP"/>
    <property type="match status" value="1"/>
</dbReference>
<evidence type="ECO:0000256" key="6">
    <source>
        <dbReference type="ARBA" id="ARBA00023136"/>
    </source>
</evidence>
<gene>
    <name evidence="9" type="ORF">JJN12_02270</name>
</gene>
<dbReference type="Proteomes" id="UP000604730">
    <property type="component" value="Unassembled WGS sequence"/>
</dbReference>
<evidence type="ECO:0000256" key="5">
    <source>
        <dbReference type="ARBA" id="ARBA00022989"/>
    </source>
</evidence>
<keyword evidence="7" id="KW-0808">Transferase</keyword>
<feature type="transmembrane region" description="Helical" evidence="8">
    <location>
        <begin position="76"/>
        <end position="94"/>
    </location>
</feature>
<evidence type="ECO:0000256" key="3">
    <source>
        <dbReference type="ARBA" id="ARBA00022475"/>
    </source>
</evidence>
<feature type="transmembrane region" description="Helical" evidence="8">
    <location>
        <begin position="220"/>
        <end position="247"/>
    </location>
</feature>
<dbReference type="EMBL" id="JAEPRJ010000001">
    <property type="protein sequence ID" value="MBK5896612.1"/>
    <property type="molecule type" value="Genomic_DNA"/>
</dbReference>
<dbReference type="InterPro" id="IPR024194">
    <property type="entry name" value="Ac/AlaTfrase_AlgI/DltB"/>
</dbReference>
<evidence type="ECO:0000256" key="8">
    <source>
        <dbReference type="SAM" id="Phobius"/>
    </source>
</evidence>
<name>A0ABS1IXQ3_9FIRM</name>
<dbReference type="InterPro" id="IPR051085">
    <property type="entry name" value="MB_O-acyltransferase"/>
</dbReference>
<dbReference type="PIRSF" id="PIRSF500217">
    <property type="entry name" value="AlgI"/>
    <property type="match status" value="1"/>
</dbReference>